<dbReference type="FunFam" id="3.20.20.10:FF:000018">
    <property type="entry name" value="Pyridoxal phosphate homeostasis protein"/>
    <property type="match status" value="1"/>
</dbReference>
<gene>
    <name evidence="6" type="ORF">BHV28_01470</name>
</gene>
<dbReference type="CDD" id="cd00635">
    <property type="entry name" value="PLPDE_III_YBL036c_like"/>
    <property type="match status" value="1"/>
</dbReference>
<evidence type="ECO:0000256" key="3">
    <source>
        <dbReference type="PIRSR" id="PIRSR004848-1"/>
    </source>
</evidence>
<organism evidence="6 7">
    <name type="scientific">Candidatus Tokpelaia hoelldobleri</name>
    <dbReference type="NCBI Taxonomy" id="1902579"/>
    <lineage>
        <taxon>Bacteria</taxon>
        <taxon>Pseudomonadati</taxon>
        <taxon>Pseudomonadota</taxon>
        <taxon>Alphaproteobacteria</taxon>
        <taxon>Hyphomicrobiales</taxon>
        <taxon>Candidatus Tokpelaia</taxon>
    </lineage>
</organism>
<comment type="similarity">
    <text evidence="2 4">Belongs to the pyridoxal phosphate-binding protein YggS/PROSC family.</text>
</comment>
<feature type="modified residue" description="N6-(pyridoxal phosphate)lysine" evidence="2 3">
    <location>
        <position position="40"/>
    </location>
</feature>
<sequence>MHNTTDNSADPAVIALHHIHARIIRAALESGRIALTAVSKTFDDTVILPVLHAGQRIFGENRVQEAKAKWPQLRRQFPDIELHLIGPLQSNKAAEAVALFDVIETVDREKIAAALAQEVQKQHKPMRFYVQVNTGLEPQKAGIAPQEATAFVKRCREHHKLTIEGLMCIPPADENPGPHFALLAKLGKAAGLAKFSMGMSGDFETAIAFGATSVRVGSAIFGHRDHAAAQ</sequence>
<protein>
    <recommendedName>
        <fullName evidence="2">Pyridoxal phosphate homeostasis protein</fullName>
        <shortName evidence="2">PLP homeostasis protein</shortName>
    </recommendedName>
</protein>
<comment type="function">
    <text evidence="2">Pyridoxal 5'-phosphate (PLP)-binding protein, which is involved in PLP homeostasis.</text>
</comment>
<dbReference type="Proteomes" id="UP000188912">
    <property type="component" value="Chromosome"/>
</dbReference>
<dbReference type="PANTHER" id="PTHR10146:SF14">
    <property type="entry name" value="PYRIDOXAL PHOSPHATE HOMEOSTASIS PROTEIN"/>
    <property type="match status" value="1"/>
</dbReference>
<dbReference type="AlphaFoldDB" id="A0A1U9JSP3"/>
<evidence type="ECO:0000313" key="7">
    <source>
        <dbReference type="Proteomes" id="UP000188912"/>
    </source>
</evidence>
<dbReference type="EMBL" id="CP017315">
    <property type="protein sequence ID" value="AQS40872.1"/>
    <property type="molecule type" value="Genomic_DNA"/>
</dbReference>
<dbReference type="InterPro" id="IPR001608">
    <property type="entry name" value="Ala_racemase_N"/>
</dbReference>
<comment type="cofactor">
    <cofactor evidence="3">
        <name>pyridoxal 5'-phosphate</name>
        <dbReference type="ChEBI" id="CHEBI:597326"/>
    </cofactor>
</comment>
<accession>A0A1U9JSP3</accession>
<evidence type="ECO:0000256" key="1">
    <source>
        <dbReference type="ARBA" id="ARBA00022898"/>
    </source>
</evidence>
<proteinExistence type="inferred from homology"/>
<evidence type="ECO:0000313" key="6">
    <source>
        <dbReference type="EMBL" id="AQS40872.1"/>
    </source>
</evidence>
<keyword evidence="7" id="KW-1185">Reference proteome</keyword>
<dbReference type="PANTHER" id="PTHR10146">
    <property type="entry name" value="PROLINE SYNTHETASE CO-TRANSCRIBED BACTERIAL HOMOLOG PROTEIN"/>
    <property type="match status" value="1"/>
</dbReference>
<dbReference type="HAMAP" id="MF_02087">
    <property type="entry name" value="PLP_homeostasis"/>
    <property type="match status" value="1"/>
</dbReference>
<dbReference type="Gene3D" id="3.20.20.10">
    <property type="entry name" value="Alanine racemase"/>
    <property type="match status" value="1"/>
</dbReference>
<keyword evidence="1 2" id="KW-0663">Pyridoxal phosphate</keyword>
<reference evidence="6 7" key="2">
    <citation type="journal article" date="2016" name="Sci. Rep.">
        <title>The genome of Rhizobiales bacteria in predatory ants reveals urease gene functions but no genes for nitrogen fixation.</title>
        <authorList>
            <person name="Neuvonen M.M."/>
            <person name="Tamarit D."/>
            <person name="Naslund K."/>
            <person name="Liebig J."/>
            <person name="Feldhaar H."/>
            <person name="Moran N.A."/>
            <person name="Guy L."/>
            <person name="Andersson S.G."/>
        </authorList>
    </citation>
    <scope>NUCLEOTIDE SEQUENCE [LARGE SCALE GENOMIC DNA]</scope>
    <source>
        <strain evidence="6 7">Hsal</strain>
    </source>
</reference>
<dbReference type="NCBIfam" id="TIGR00044">
    <property type="entry name" value="YggS family pyridoxal phosphate-dependent enzyme"/>
    <property type="match status" value="1"/>
</dbReference>
<evidence type="ECO:0000256" key="4">
    <source>
        <dbReference type="RuleBase" id="RU004514"/>
    </source>
</evidence>
<dbReference type="InterPro" id="IPR011078">
    <property type="entry name" value="PyrdxlP_homeostasis"/>
</dbReference>
<dbReference type="PIRSF" id="PIRSF004848">
    <property type="entry name" value="YBL036c_PLPDEIII"/>
    <property type="match status" value="1"/>
</dbReference>
<evidence type="ECO:0000259" key="5">
    <source>
        <dbReference type="Pfam" id="PF01168"/>
    </source>
</evidence>
<dbReference type="KEGG" id="thd:BHV28_01470"/>
<dbReference type="SUPFAM" id="SSF51419">
    <property type="entry name" value="PLP-binding barrel"/>
    <property type="match status" value="1"/>
</dbReference>
<dbReference type="InterPro" id="IPR029066">
    <property type="entry name" value="PLP-binding_barrel"/>
</dbReference>
<dbReference type="GO" id="GO:0030170">
    <property type="term" value="F:pyridoxal phosphate binding"/>
    <property type="evidence" value="ECO:0007669"/>
    <property type="project" value="UniProtKB-UniRule"/>
</dbReference>
<evidence type="ECO:0000256" key="2">
    <source>
        <dbReference type="HAMAP-Rule" id="MF_02087"/>
    </source>
</evidence>
<dbReference type="Pfam" id="PF01168">
    <property type="entry name" value="Ala_racemase_N"/>
    <property type="match status" value="1"/>
</dbReference>
<feature type="domain" description="Alanine racemase N-terminal" evidence="5">
    <location>
        <begin position="22"/>
        <end position="224"/>
    </location>
</feature>
<reference evidence="6 7" key="1">
    <citation type="journal article" date="2010" name="Science">
        <title>Genomic comparison of the ants Camponotus floridanus and Harpegnathos saltator.</title>
        <authorList>
            <person name="Bonasio R."/>
            <person name="Zhang G."/>
            <person name="Ye C."/>
            <person name="Mutti N.S."/>
            <person name="Fang X."/>
            <person name="Qin N."/>
            <person name="Donahue G."/>
            <person name="Yang P."/>
            <person name="Li Q."/>
            <person name="Li C."/>
            <person name="Zhang P."/>
            <person name="Huang Z."/>
            <person name="Berger S.L."/>
            <person name="Reinberg D."/>
            <person name="Wang J."/>
            <person name="Liebig J."/>
        </authorList>
    </citation>
    <scope>NUCLEOTIDE SEQUENCE [LARGE SCALE GENOMIC DNA]</scope>
    <source>
        <strain evidence="6 7">Hsal</strain>
    </source>
</reference>
<dbReference type="STRING" id="1902579.BHV28_01470"/>
<name>A0A1U9JSP3_9HYPH</name>